<proteinExistence type="predicted"/>
<reference evidence="1 2" key="1">
    <citation type="submission" date="2021-03" db="EMBL/GenBank/DDBJ databases">
        <title>Sequencing the genomes of 1000 actinobacteria strains.</title>
        <authorList>
            <person name="Klenk H.-P."/>
        </authorList>
    </citation>
    <scope>NUCLEOTIDE SEQUENCE [LARGE SCALE GENOMIC DNA]</scope>
    <source>
        <strain evidence="1 2">DSM 44506</strain>
    </source>
</reference>
<gene>
    <name evidence="1" type="ORF">JOF33_001386</name>
</gene>
<evidence type="ECO:0000313" key="1">
    <source>
        <dbReference type="EMBL" id="MBP2332687.1"/>
    </source>
</evidence>
<evidence type="ECO:0000313" key="2">
    <source>
        <dbReference type="Proteomes" id="UP001519305"/>
    </source>
</evidence>
<accession>A0ABS4U7P5</accession>
<dbReference type="RefSeq" id="WP_209653140.1">
    <property type="nucleotide sequence ID" value="NZ_CP047357.1"/>
</dbReference>
<name>A0ABS4U7P5_9CORY</name>
<dbReference type="EMBL" id="JAGINY010000001">
    <property type="protein sequence ID" value="MBP2332687.1"/>
    <property type="molecule type" value="Genomic_DNA"/>
</dbReference>
<comment type="caution">
    <text evidence="1">The sequence shown here is derived from an EMBL/GenBank/DDBJ whole genome shotgun (WGS) entry which is preliminary data.</text>
</comment>
<dbReference type="Proteomes" id="UP001519305">
    <property type="component" value="Unassembled WGS sequence"/>
</dbReference>
<protein>
    <submittedName>
        <fullName evidence="1">Uncharacterized protein</fullName>
    </submittedName>
</protein>
<organism evidence="1 2">
    <name type="scientific">Corynebacterium freneyi</name>
    <dbReference type="NCBI Taxonomy" id="134034"/>
    <lineage>
        <taxon>Bacteria</taxon>
        <taxon>Bacillati</taxon>
        <taxon>Actinomycetota</taxon>
        <taxon>Actinomycetes</taxon>
        <taxon>Mycobacteriales</taxon>
        <taxon>Corynebacteriaceae</taxon>
        <taxon>Corynebacterium</taxon>
    </lineage>
</organism>
<sequence length="223" mass="23387">MTRRLLLIPGAPLVVPELSGADSGAAEVRAAVLSAARRVLDGNGRSRPLIVRRPDDRFATSHLGSFRAWGADVRVGGGAHLPELVARWVVRESGLDPAEVDVAAQLPDPFAAGEGPIIVVAEGPSALTARAPLTLLPDAAPIDDTCATIAAGAFNWEPGDDPFGAFGPRLCESVGLHTMGVWQDVASFGAELRLDAGSFVAKQTYRGAPHGVGYHVAEWEWEA</sequence>
<keyword evidence="2" id="KW-1185">Reference proteome</keyword>